<feature type="domain" description="Alpha/beta hydrolase fold-3" evidence="1">
    <location>
        <begin position="40"/>
        <end position="100"/>
    </location>
</feature>
<organism evidence="2 3">
    <name type="scientific">Ciona savignyi</name>
    <name type="common">Pacific transparent sea squirt</name>
    <dbReference type="NCBI Taxonomy" id="51511"/>
    <lineage>
        <taxon>Eukaryota</taxon>
        <taxon>Metazoa</taxon>
        <taxon>Chordata</taxon>
        <taxon>Tunicata</taxon>
        <taxon>Ascidiacea</taxon>
        <taxon>Phlebobranchia</taxon>
        <taxon>Cionidae</taxon>
        <taxon>Ciona</taxon>
    </lineage>
</organism>
<dbReference type="InterPro" id="IPR013094">
    <property type="entry name" value="AB_hydrolase_3"/>
</dbReference>
<dbReference type="InterPro" id="IPR029058">
    <property type="entry name" value="AB_hydrolase_fold"/>
</dbReference>
<dbReference type="Proteomes" id="UP000007875">
    <property type="component" value="Unassembled WGS sequence"/>
</dbReference>
<dbReference type="InParanoid" id="H2Z2Y8"/>
<protein>
    <recommendedName>
        <fullName evidence="1">Alpha/beta hydrolase fold-3 domain-containing protein</fullName>
    </recommendedName>
</protein>
<keyword evidence="3" id="KW-1185">Reference proteome</keyword>
<dbReference type="GO" id="GO:0016787">
    <property type="term" value="F:hydrolase activity"/>
    <property type="evidence" value="ECO:0007669"/>
    <property type="project" value="InterPro"/>
</dbReference>
<proteinExistence type="predicted"/>
<name>H2Z2Y8_CIOSA</name>
<dbReference type="Ensembl" id="ENSCSAVT00000012088.1">
    <property type="protein sequence ID" value="ENSCSAVP00000011950.1"/>
    <property type="gene ID" value="ENSCSAVG00000007018.1"/>
</dbReference>
<dbReference type="AlphaFoldDB" id="H2Z2Y8"/>
<sequence>MVSHDNIPVRYKQKRKYMSMDDTKCELPHDVRNHVKSMMLNTRIAPLLASDDIVKRIKKTLVLVCEYDPLRDDGILLYQRIKSLKGKVELQYLPTSLHGATTLGAALKNSYYSEQNKILFKAIRDGMEEESVLEEKSVAFEEESGMFDFFLP</sequence>
<dbReference type="Pfam" id="PF07859">
    <property type="entry name" value="Abhydrolase_3"/>
    <property type="match status" value="1"/>
</dbReference>
<dbReference type="Gene3D" id="3.40.50.1820">
    <property type="entry name" value="alpha/beta hydrolase"/>
    <property type="match status" value="1"/>
</dbReference>
<reference evidence="2" key="3">
    <citation type="submission" date="2025-09" db="UniProtKB">
        <authorList>
            <consortium name="Ensembl"/>
        </authorList>
    </citation>
    <scope>IDENTIFICATION</scope>
</reference>
<dbReference type="STRING" id="51511.ENSCSAVP00000011950"/>
<reference evidence="3" key="1">
    <citation type="submission" date="2003-08" db="EMBL/GenBank/DDBJ databases">
        <authorList>
            <person name="Birren B."/>
            <person name="Nusbaum C."/>
            <person name="Abebe A."/>
            <person name="Abouelleil A."/>
            <person name="Adekoya E."/>
            <person name="Ait-zahra M."/>
            <person name="Allen N."/>
            <person name="Allen T."/>
            <person name="An P."/>
            <person name="Anderson M."/>
            <person name="Anderson S."/>
            <person name="Arachchi H."/>
            <person name="Armbruster J."/>
            <person name="Bachantsang P."/>
            <person name="Baldwin J."/>
            <person name="Barry A."/>
            <person name="Bayul T."/>
            <person name="Blitshsteyn B."/>
            <person name="Bloom T."/>
            <person name="Blye J."/>
            <person name="Boguslavskiy L."/>
            <person name="Borowsky M."/>
            <person name="Boukhgalter B."/>
            <person name="Brunache A."/>
            <person name="Butler J."/>
            <person name="Calixte N."/>
            <person name="Calvo S."/>
            <person name="Camarata J."/>
            <person name="Campo K."/>
            <person name="Chang J."/>
            <person name="Cheshatsang Y."/>
            <person name="Citroen M."/>
            <person name="Collymore A."/>
            <person name="Considine T."/>
            <person name="Cook A."/>
            <person name="Cooke P."/>
            <person name="Corum B."/>
            <person name="Cuomo C."/>
            <person name="David R."/>
            <person name="Dawoe T."/>
            <person name="Degray S."/>
            <person name="Dodge S."/>
            <person name="Dooley K."/>
            <person name="Dorje P."/>
            <person name="Dorjee K."/>
            <person name="Dorris L."/>
            <person name="Duffey N."/>
            <person name="Dupes A."/>
            <person name="Elkins T."/>
            <person name="Engels R."/>
            <person name="Erickson J."/>
            <person name="Farina A."/>
            <person name="Faro S."/>
            <person name="Ferreira P."/>
            <person name="Fischer H."/>
            <person name="Fitzgerald M."/>
            <person name="Foley K."/>
            <person name="Gage D."/>
            <person name="Galagan J."/>
            <person name="Gearin G."/>
            <person name="Gnerre S."/>
            <person name="Gnirke A."/>
            <person name="Goyette A."/>
            <person name="Graham J."/>
            <person name="Grandbois E."/>
            <person name="Gyaltsen K."/>
            <person name="Hafez N."/>
            <person name="Hagopian D."/>
            <person name="Hagos B."/>
            <person name="Hall J."/>
            <person name="Hatcher B."/>
            <person name="Heller A."/>
            <person name="Higgins H."/>
            <person name="Honan T."/>
            <person name="Horn A."/>
            <person name="Houde N."/>
            <person name="Hughes L."/>
            <person name="Hulme W."/>
            <person name="Husby E."/>
            <person name="Iliev I."/>
            <person name="Jaffe D."/>
            <person name="Jones C."/>
            <person name="Kamal M."/>
            <person name="Kamat A."/>
            <person name="Kamvysselis M."/>
            <person name="Karlsson E."/>
            <person name="Kells C."/>
            <person name="Kieu A."/>
            <person name="Kisner P."/>
            <person name="Kodira C."/>
            <person name="Kulbokas E."/>
            <person name="Labutti K."/>
            <person name="Lama D."/>
            <person name="Landers T."/>
            <person name="Leger J."/>
            <person name="Levine S."/>
            <person name="Lewis D."/>
            <person name="Lewis T."/>
            <person name="Lindblad-toh K."/>
            <person name="Liu X."/>
            <person name="Lokyitsang T."/>
            <person name="Lokyitsang Y."/>
            <person name="Lucien O."/>
            <person name="Lui A."/>
            <person name="Ma L.J."/>
            <person name="Mabbitt R."/>
            <person name="Macdonald J."/>
            <person name="Maclean C."/>
            <person name="Major J."/>
            <person name="Manning J."/>
            <person name="Marabella R."/>
            <person name="Maru K."/>
            <person name="Matthews C."/>
            <person name="Mauceli E."/>
            <person name="Mccarthy M."/>
            <person name="Mcdonough S."/>
            <person name="Mcghee T."/>
            <person name="Meldrim J."/>
            <person name="Meneus L."/>
            <person name="Mesirov J."/>
            <person name="Mihalev A."/>
            <person name="Mihova T."/>
            <person name="Mikkelsen T."/>
            <person name="Mlenga V."/>
            <person name="Moru K."/>
            <person name="Mozes J."/>
            <person name="Mulrain L."/>
            <person name="Munson G."/>
            <person name="Naylor J."/>
            <person name="Newes C."/>
            <person name="Nguyen C."/>
            <person name="Nguyen N."/>
            <person name="Nguyen T."/>
            <person name="Nicol R."/>
            <person name="Nielsen C."/>
            <person name="Nizzari M."/>
            <person name="Norbu C."/>
            <person name="Norbu N."/>
            <person name="O'donnell P."/>
            <person name="Okoawo O."/>
            <person name="O'leary S."/>
            <person name="Omotosho B."/>
            <person name="O'neill K."/>
            <person name="Osman S."/>
            <person name="Parker S."/>
            <person name="Perrin D."/>
            <person name="Phunkhang P."/>
            <person name="Piqani B."/>
            <person name="Purcell S."/>
            <person name="Rachupka T."/>
            <person name="Ramasamy U."/>
            <person name="Rameau R."/>
            <person name="Ray V."/>
            <person name="Raymond C."/>
            <person name="Retta R."/>
            <person name="Richardson S."/>
            <person name="Rise C."/>
            <person name="Rodriguez J."/>
            <person name="Rogers J."/>
            <person name="Rogov P."/>
            <person name="Rutman M."/>
            <person name="Schupbach R."/>
            <person name="Seaman C."/>
            <person name="Settipalli S."/>
            <person name="Sharpe T."/>
            <person name="Sheridan J."/>
            <person name="Sherpa N."/>
            <person name="Shi J."/>
            <person name="Smirnov S."/>
            <person name="Smith C."/>
            <person name="Sougnez C."/>
            <person name="Spencer B."/>
            <person name="Stalker J."/>
            <person name="Stange-thomann N."/>
            <person name="Stavropoulos S."/>
            <person name="Stetson K."/>
            <person name="Stone C."/>
            <person name="Stone S."/>
            <person name="Stubbs M."/>
            <person name="Talamas J."/>
            <person name="Tchuinga P."/>
            <person name="Tenzing P."/>
            <person name="Tesfaye S."/>
            <person name="Theodore J."/>
            <person name="Thoulutsang Y."/>
            <person name="Topham K."/>
            <person name="Towey S."/>
            <person name="Tsamla T."/>
            <person name="Tsomo N."/>
            <person name="Vallee D."/>
            <person name="Vassiliev H."/>
            <person name="Venkataraman V."/>
            <person name="Vinson J."/>
            <person name="Vo A."/>
            <person name="Wade C."/>
            <person name="Wang S."/>
            <person name="Wangchuk T."/>
            <person name="Wangdi T."/>
            <person name="Whittaker C."/>
            <person name="Wilkinson J."/>
            <person name="Wu Y."/>
            <person name="Wyman D."/>
            <person name="Yadav S."/>
            <person name="Yang S."/>
            <person name="Yang X."/>
            <person name="Yeager S."/>
            <person name="Yee E."/>
            <person name="Young G."/>
            <person name="Zainoun J."/>
            <person name="Zembeck L."/>
            <person name="Zimmer A."/>
            <person name="Zody M."/>
            <person name="Lander E."/>
        </authorList>
    </citation>
    <scope>NUCLEOTIDE SEQUENCE [LARGE SCALE GENOMIC DNA]</scope>
</reference>
<reference evidence="2" key="2">
    <citation type="submission" date="2025-08" db="UniProtKB">
        <authorList>
            <consortium name="Ensembl"/>
        </authorList>
    </citation>
    <scope>IDENTIFICATION</scope>
</reference>
<evidence type="ECO:0000259" key="1">
    <source>
        <dbReference type="Pfam" id="PF07859"/>
    </source>
</evidence>
<accession>H2Z2Y8</accession>
<dbReference type="SUPFAM" id="SSF53474">
    <property type="entry name" value="alpha/beta-Hydrolases"/>
    <property type="match status" value="1"/>
</dbReference>
<evidence type="ECO:0000313" key="2">
    <source>
        <dbReference type="Ensembl" id="ENSCSAVP00000011950.1"/>
    </source>
</evidence>
<evidence type="ECO:0000313" key="3">
    <source>
        <dbReference type="Proteomes" id="UP000007875"/>
    </source>
</evidence>
<dbReference type="HOGENOM" id="CLU_1721716_0_0_1"/>